<dbReference type="RefSeq" id="WP_204958758.1">
    <property type="nucleotide sequence ID" value="NZ_JAFEUO010000003.1"/>
</dbReference>
<keyword evidence="6" id="KW-1185">Reference proteome</keyword>
<dbReference type="EMBL" id="JAFEUO010000003">
    <property type="protein sequence ID" value="MBM7083620.1"/>
    <property type="molecule type" value="Genomic_DNA"/>
</dbReference>
<dbReference type="InterPro" id="IPR036397">
    <property type="entry name" value="RNaseH_sf"/>
</dbReference>
<dbReference type="SUPFAM" id="SSF53098">
    <property type="entry name" value="Ribonuclease H-like"/>
    <property type="match status" value="1"/>
</dbReference>
<proteinExistence type="predicted"/>
<dbReference type="InterPro" id="IPR012337">
    <property type="entry name" value="RNaseH-like_sf"/>
</dbReference>
<feature type="domain" description="Exonuclease" evidence="4">
    <location>
        <begin position="6"/>
        <end position="209"/>
    </location>
</feature>
<keyword evidence="3 5" id="KW-0269">Exonuclease</keyword>
<protein>
    <submittedName>
        <fullName evidence="5">3'-5' exonuclease</fullName>
    </submittedName>
</protein>
<dbReference type="PANTHER" id="PTHR30231:SF4">
    <property type="entry name" value="PROTEIN NEN2"/>
    <property type="match status" value="1"/>
</dbReference>
<dbReference type="Gene3D" id="3.30.420.10">
    <property type="entry name" value="Ribonuclease H-like superfamily/Ribonuclease H"/>
    <property type="match status" value="1"/>
</dbReference>
<evidence type="ECO:0000256" key="3">
    <source>
        <dbReference type="ARBA" id="ARBA00022839"/>
    </source>
</evidence>
<dbReference type="Proteomes" id="UP000809587">
    <property type="component" value="Unassembled WGS sequence"/>
</dbReference>
<gene>
    <name evidence="5" type="ORF">JQN84_13950</name>
</gene>
<name>A0ABS2JC15_9ACTN</name>
<sequence length="216" mass="23916">MTSSSTIVALDLETTGLDPDRHHIWEIGAIVRDHRDPSLDGEWHWLLRPNLAQAEPRALQISRYYERAWPVQDPDRQGYALRLPAEHGKPHTNWTRMAVARRLAELLDSANLVGINPAFDAGFLGRFLRSHWQTPTWHYHLVDVGALTLGYTAALSQALGRPAPALPWRIDDLATQLGVPVDPAARHTAMGDARFALALYDKIMTATAADAPGALA</sequence>
<organism evidence="5 6">
    <name type="scientific">Micromonospora humidisoli</name>
    <dbReference type="NCBI Taxonomy" id="2807622"/>
    <lineage>
        <taxon>Bacteria</taxon>
        <taxon>Bacillati</taxon>
        <taxon>Actinomycetota</taxon>
        <taxon>Actinomycetes</taxon>
        <taxon>Micromonosporales</taxon>
        <taxon>Micromonosporaceae</taxon>
        <taxon>Micromonospora</taxon>
    </lineage>
</organism>
<evidence type="ECO:0000313" key="5">
    <source>
        <dbReference type="EMBL" id="MBM7083620.1"/>
    </source>
</evidence>
<reference evidence="5 6" key="1">
    <citation type="submission" date="2021-02" db="EMBL/GenBank/DDBJ databases">
        <authorList>
            <person name="Lee D.-H."/>
        </authorList>
    </citation>
    <scope>NUCLEOTIDE SEQUENCE [LARGE SCALE GENOMIC DNA]</scope>
    <source>
        <strain evidence="5 6">MMS20-R2-29</strain>
    </source>
</reference>
<evidence type="ECO:0000256" key="2">
    <source>
        <dbReference type="ARBA" id="ARBA00022801"/>
    </source>
</evidence>
<keyword evidence="2" id="KW-0378">Hydrolase</keyword>
<accession>A0ABS2JC15</accession>
<dbReference type="SMART" id="SM00479">
    <property type="entry name" value="EXOIII"/>
    <property type="match status" value="1"/>
</dbReference>
<comment type="caution">
    <text evidence="5">The sequence shown here is derived from an EMBL/GenBank/DDBJ whole genome shotgun (WGS) entry which is preliminary data.</text>
</comment>
<keyword evidence="1" id="KW-0540">Nuclease</keyword>
<dbReference type="CDD" id="cd06127">
    <property type="entry name" value="DEDDh"/>
    <property type="match status" value="1"/>
</dbReference>
<dbReference type="PANTHER" id="PTHR30231">
    <property type="entry name" value="DNA POLYMERASE III SUBUNIT EPSILON"/>
    <property type="match status" value="1"/>
</dbReference>
<dbReference type="GO" id="GO:0004527">
    <property type="term" value="F:exonuclease activity"/>
    <property type="evidence" value="ECO:0007669"/>
    <property type="project" value="UniProtKB-KW"/>
</dbReference>
<evidence type="ECO:0000256" key="1">
    <source>
        <dbReference type="ARBA" id="ARBA00022722"/>
    </source>
</evidence>
<evidence type="ECO:0000313" key="6">
    <source>
        <dbReference type="Proteomes" id="UP000809587"/>
    </source>
</evidence>
<dbReference type="InterPro" id="IPR013520">
    <property type="entry name" value="Ribonucl_H"/>
</dbReference>
<evidence type="ECO:0000259" key="4">
    <source>
        <dbReference type="SMART" id="SM00479"/>
    </source>
</evidence>